<keyword evidence="2" id="KW-1185">Reference proteome</keyword>
<dbReference type="AlphaFoldDB" id="A0A9P9FB24"/>
<reference evidence="1" key="1">
    <citation type="journal article" date="2021" name="Nat. Commun.">
        <title>Genetic determinants of endophytism in the Arabidopsis root mycobiome.</title>
        <authorList>
            <person name="Mesny F."/>
            <person name="Miyauchi S."/>
            <person name="Thiergart T."/>
            <person name="Pickel B."/>
            <person name="Atanasova L."/>
            <person name="Karlsson M."/>
            <person name="Huettel B."/>
            <person name="Barry K.W."/>
            <person name="Haridas S."/>
            <person name="Chen C."/>
            <person name="Bauer D."/>
            <person name="Andreopoulos W."/>
            <person name="Pangilinan J."/>
            <person name="LaButti K."/>
            <person name="Riley R."/>
            <person name="Lipzen A."/>
            <person name="Clum A."/>
            <person name="Drula E."/>
            <person name="Henrissat B."/>
            <person name="Kohler A."/>
            <person name="Grigoriev I.V."/>
            <person name="Martin F.M."/>
            <person name="Hacquard S."/>
        </authorList>
    </citation>
    <scope>NUCLEOTIDE SEQUENCE</scope>
    <source>
        <strain evidence="1">MPI-CAGE-AT-0021</strain>
    </source>
</reference>
<comment type="caution">
    <text evidence="1">The sequence shown here is derived from an EMBL/GenBank/DDBJ whole genome shotgun (WGS) entry which is preliminary data.</text>
</comment>
<protein>
    <submittedName>
        <fullName evidence="1">Uncharacterized protein</fullName>
    </submittedName>
</protein>
<accession>A0A9P9FB24</accession>
<dbReference type="Proteomes" id="UP000717696">
    <property type="component" value="Unassembled WGS sequence"/>
</dbReference>
<dbReference type="EMBL" id="JAGMUU010000003">
    <property type="protein sequence ID" value="KAH7157434.1"/>
    <property type="molecule type" value="Genomic_DNA"/>
</dbReference>
<evidence type="ECO:0000313" key="2">
    <source>
        <dbReference type="Proteomes" id="UP000717696"/>
    </source>
</evidence>
<sequence>MGGAGRFWCALYSFSRLRAERLKQQQESRLGSQAKCQSQNVIDTEVAAESTLRSDWTPGAEKGKAWPLSYICFGSNANPFRGSIGIWRGYPAPFPTLSNLDPSSVARFASLALNPSGRTPPSPTHSLLDGHATLRTALPRCATATCQAYGATCSCRENLCADPLAGCPSVHNCTKRYRHQH</sequence>
<gene>
    <name evidence="1" type="ORF">B0J13DRAFT_169640</name>
</gene>
<proteinExistence type="predicted"/>
<evidence type="ECO:0000313" key="1">
    <source>
        <dbReference type="EMBL" id="KAH7157434.1"/>
    </source>
</evidence>
<organism evidence="1 2">
    <name type="scientific">Dactylonectria estremocensis</name>
    <dbReference type="NCBI Taxonomy" id="1079267"/>
    <lineage>
        <taxon>Eukaryota</taxon>
        <taxon>Fungi</taxon>
        <taxon>Dikarya</taxon>
        <taxon>Ascomycota</taxon>
        <taxon>Pezizomycotina</taxon>
        <taxon>Sordariomycetes</taxon>
        <taxon>Hypocreomycetidae</taxon>
        <taxon>Hypocreales</taxon>
        <taxon>Nectriaceae</taxon>
        <taxon>Dactylonectria</taxon>
    </lineage>
</organism>
<name>A0A9P9FB24_9HYPO</name>